<dbReference type="AlphaFoldDB" id="A0AAV5KTN2"/>
<protein>
    <submittedName>
        <fullName evidence="1">Uncharacterized protein</fullName>
    </submittedName>
</protein>
<keyword evidence="2" id="KW-1185">Reference proteome</keyword>
<name>A0AAV5KTN2_9ROSI</name>
<gene>
    <name evidence="1" type="ORF">SLEP1_g37004</name>
</gene>
<reference evidence="1 2" key="1">
    <citation type="journal article" date="2021" name="Commun. Biol.">
        <title>The genome of Shorea leprosula (Dipterocarpaceae) highlights the ecological relevance of drought in aseasonal tropical rainforests.</title>
        <authorList>
            <person name="Ng K.K.S."/>
            <person name="Kobayashi M.J."/>
            <person name="Fawcett J.A."/>
            <person name="Hatakeyama M."/>
            <person name="Paape T."/>
            <person name="Ng C.H."/>
            <person name="Ang C.C."/>
            <person name="Tnah L.H."/>
            <person name="Lee C.T."/>
            <person name="Nishiyama T."/>
            <person name="Sese J."/>
            <person name="O'Brien M.J."/>
            <person name="Copetti D."/>
            <person name="Mohd Noor M.I."/>
            <person name="Ong R.C."/>
            <person name="Putra M."/>
            <person name="Sireger I.Z."/>
            <person name="Indrioko S."/>
            <person name="Kosugi Y."/>
            <person name="Izuno A."/>
            <person name="Isagi Y."/>
            <person name="Lee S.L."/>
            <person name="Shimizu K.K."/>
        </authorList>
    </citation>
    <scope>NUCLEOTIDE SEQUENCE [LARGE SCALE GENOMIC DNA]</scope>
    <source>
        <strain evidence="1">214</strain>
    </source>
</reference>
<accession>A0AAV5KTN2</accession>
<dbReference type="EMBL" id="BPVZ01000077">
    <property type="protein sequence ID" value="GKV27884.1"/>
    <property type="molecule type" value="Genomic_DNA"/>
</dbReference>
<evidence type="ECO:0000313" key="1">
    <source>
        <dbReference type="EMBL" id="GKV27884.1"/>
    </source>
</evidence>
<proteinExistence type="predicted"/>
<organism evidence="1 2">
    <name type="scientific">Rubroshorea leprosula</name>
    <dbReference type="NCBI Taxonomy" id="152421"/>
    <lineage>
        <taxon>Eukaryota</taxon>
        <taxon>Viridiplantae</taxon>
        <taxon>Streptophyta</taxon>
        <taxon>Embryophyta</taxon>
        <taxon>Tracheophyta</taxon>
        <taxon>Spermatophyta</taxon>
        <taxon>Magnoliopsida</taxon>
        <taxon>eudicotyledons</taxon>
        <taxon>Gunneridae</taxon>
        <taxon>Pentapetalae</taxon>
        <taxon>rosids</taxon>
        <taxon>malvids</taxon>
        <taxon>Malvales</taxon>
        <taxon>Dipterocarpaceae</taxon>
        <taxon>Rubroshorea</taxon>
    </lineage>
</organism>
<comment type="caution">
    <text evidence="1">The sequence shown here is derived from an EMBL/GenBank/DDBJ whole genome shotgun (WGS) entry which is preliminary data.</text>
</comment>
<evidence type="ECO:0000313" key="2">
    <source>
        <dbReference type="Proteomes" id="UP001054252"/>
    </source>
</evidence>
<dbReference type="Proteomes" id="UP001054252">
    <property type="component" value="Unassembled WGS sequence"/>
</dbReference>
<sequence length="92" mass="9748">MSAIEQKAALPAASGQLVGGAGALGVAITEKVDVGNRSQITDEALVSNLNLQAFYSSVIWVSVLLPPAGVKTPFTDERHVCIILNYRQVLRV</sequence>